<keyword evidence="8" id="KW-0460">Magnesium</keyword>
<keyword evidence="5" id="KW-0042">Antenna complex</keyword>
<feature type="transmembrane region" description="Helical" evidence="14">
    <location>
        <begin position="12"/>
        <end position="32"/>
    </location>
</feature>
<comment type="caution">
    <text evidence="16">The sequence shown here is derived from an EMBL/GenBank/DDBJ whole genome shotgun (WGS) entry which is preliminary data.</text>
</comment>
<organism evidence="16 17">
    <name type="scientific">Thiorhodococcus minor</name>
    <dbReference type="NCBI Taxonomy" id="57489"/>
    <lineage>
        <taxon>Bacteria</taxon>
        <taxon>Pseudomonadati</taxon>
        <taxon>Pseudomonadota</taxon>
        <taxon>Gammaproteobacteria</taxon>
        <taxon>Chromatiales</taxon>
        <taxon>Chromatiaceae</taxon>
        <taxon>Thiorhodococcus</taxon>
    </lineage>
</organism>
<keyword evidence="6 14" id="KW-0812">Transmembrane</keyword>
<evidence type="ECO:0000256" key="4">
    <source>
        <dbReference type="ARBA" id="ARBA00022494"/>
    </source>
</evidence>
<evidence type="ECO:0000256" key="13">
    <source>
        <dbReference type="ARBA" id="ARBA00023243"/>
    </source>
</evidence>
<evidence type="ECO:0000256" key="11">
    <source>
        <dbReference type="ARBA" id="ARBA00022991"/>
    </source>
</evidence>
<dbReference type="NCBIfam" id="NF040861">
    <property type="entry name" value="pufA_517_ASD"/>
    <property type="match status" value="1"/>
</dbReference>
<dbReference type="GO" id="GO:0042314">
    <property type="term" value="F:bacteriochlorophyll binding"/>
    <property type="evidence" value="ECO:0007669"/>
    <property type="project" value="UniProtKB-KW"/>
</dbReference>
<keyword evidence="9" id="KW-0076">Bacteriochlorophyll</keyword>
<dbReference type="SUPFAM" id="SSF56918">
    <property type="entry name" value="Light-harvesting complex subunits"/>
    <property type="match status" value="1"/>
</dbReference>
<keyword evidence="3" id="KW-1003">Cell membrane</keyword>
<dbReference type="PRINTS" id="PR00673">
    <property type="entry name" value="LIGHTHARVSTA"/>
</dbReference>
<keyword evidence="10 14" id="KW-1133">Transmembrane helix</keyword>
<evidence type="ECO:0000256" key="12">
    <source>
        <dbReference type="ARBA" id="ARBA00023136"/>
    </source>
</evidence>
<dbReference type="RefSeq" id="WP_164453629.1">
    <property type="nucleotide sequence ID" value="NZ_JAAIJQ010000043.1"/>
</dbReference>
<dbReference type="Proteomes" id="UP000483379">
    <property type="component" value="Unassembled WGS sequence"/>
</dbReference>
<sequence>MHKIWQIFDPRTALIGLFAFLFLLALSIHYMLLYSDGFDWLQGPDYQPVEVTAGMSVLPSGK</sequence>
<evidence type="ECO:0000256" key="9">
    <source>
        <dbReference type="ARBA" id="ARBA00022956"/>
    </source>
</evidence>
<evidence type="ECO:0000313" key="17">
    <source>
        <dbReference type="Proteomes" id="UP000483379"/>
    </source>
</evidence>
<evidence type="ECO:0000256" key="14">
    <source>
        <dbReference type="SAM" id="Phobius"/>
    </source>
</evidence>
<gene>
    <name evidence="16" type="ORF">G3446_14955</name>
</gene>
<accession>A0A6M0K3H4</accession>
<dbReference type="Pfam" id="PF00556">
    <property type="entry name" value="LHC"/>
    <property type="match status" value="1"/>
</dbReference>
<dbReference type="GO" id="GO:0030077">
    <property type="term" value="C:plasma membrane light-harvesting complex"/>
    <property type="evidence" value="ECO:0007669"/>
    <property type="project" value="InterPro"/>
</dbReference>
<comment type="subcellular location">
    <subcellularLocation>
        <location evidence="2">Cell membrane</location>
    </subcellularLocation>
</comment>
<reference evidence="16 17" key="1">
    <citation type="submission" date="2020-02" db="EMBL/GenBank/DDBJ databases">
        <title>Genome sequences of Thiorhodococcus mannitoliphagus and Thiorhodococcus minor, purple sulfur photosynthetic bacteria in the gammaproteobacterial family, Chromatiaceae.</title>
        <authorList>
            <person name="Aviles F.A."/>
            <person name="Meyer T.E."/>
            <person name="Kyndt J.A."/>
        </authorList>
    </citation>
    <scope>NUCLEOTIDE SEQUENCE [LARGE SCALE GENOMIC DNA]</scope>
    <source>
        <strain evidence="16 17">DSM 11518</strain>
    </source>
</reference>
<evidence type="ECO:0000256" key="5">
    <source>
        <dbReference type="ARBA" id="ARBA00022549"/>
    </source>
</evidence>
<evidence type="ECO:0000256" key="1">
    <source>
        <dbReference type="ARBA" id="ARBA00002455"/>
    </source>
</evidence>
<evidence type="ECO:0000313" key="16">
    <source>
        <dbReference type="EMBL" id="NEV63167.1"/>
    </source>
</evidence>
<dbReference type="Gene3D" id="4.10.220.20">
    <property type="entry name" value="Light-harvesting complex"/>
    <property type="match status" value="1"/>
</dbReference>
<keyword evidence="11" id="KW-0157">Chromophore</keyword>
<keyword evidence="4" id="KW-0148">Chlorophyll</keyword>
<evidence type="ECO:0000256" key="7">
    <source>
        <dbReference type="ARBA" id="ARBA00022723"/>
    </source>
</evidence>
<comment type="function">
    <text evidence="1">Antenna complexes are light-harvesting systems, which transfer the excitation energy to the reaction centers.</text>
</comment>
<dbReference type="GO" id="GO:0005886">
    <property type="term" value="C:plasma membrane"/>
    <property type="evidence" value="ECO:0007669"/>
    <property type="project" value="UniProtKB-SubCell"/>
</dbReference>
<dbReference type="InterPro" id="IPR000066">
    <property type="entry name" value="Antenna_a/b"/>
</dbReference>
<dbReference type="GO" id="GO:0046872">
    <property type="term" value="F:metal ion binding"/>
    <property type="evidence" value="ECO:0007669"/>
    <property type="project" value="UniProtKB-KW"/>
</dbReference>
<keyword evidence="13" id="KW-0437">Light-harvesting polypeptide</keyword>
<dbReference type="GO" id="GO:0019684">
    <property type="term" value="P:photosynthesis, light reaction"/>
    <property type="evidence" value="ECO:0007669"/>
    <property type="project" value="InterPro"/>
</dbReference>
<dbReference type="InterPro" id="IPR035889">
    <property type="entry name" value="Light-harvesting_complex"/>
</dbReference>
<dbReference type="AlphaFoldDB" id="A0A6M0K3H4"/>
<evidence type="ECO:0000256" key="2">
    <source>
        <dbReference type="ARBA" id="ARBA00004236"/>
    </source>
</evidence>
<feature type="domain" description="Antenna complex alpha/beta subunit" evidence="15">
    <location>
        <begin position="1"/>
        <end position="40"/>
    </location>
</feature>
<keyword evidence="12 14" id="KW-0472">Membrane</keyword>
<evidence type="ECO:0000256" key="6">
    <source>
        <dbReference type="ARBA" id="ARBA00022692"/>
    </source>
</evidence>
<proteinExistence type="predicted"/>
<evidence type="ECO:0000256" key="3">
    <source>
        <dbReference type="ARBA" id="ARBA00022475"/>
    </source>
</evidence>
<dbReference type="InterPro" id="IPR018332">
    <property type="entry name" value="Antenna_alpha"/>
</dbReference>
<protein>
    <submittedName>
        <fullName evidence="16">Light-harvesting protein</fullName>
    </submittedName>
</protein>
<keyword evidence="17" id="KW-1185">Reference proteome</keyword>
<evidence type="ECO:0000256" key="8">
    <source>
        <dbReference type="ARBA" id="ARBA00022842"/>
    </source>
</evidence>
<name>A0A6M0K3H4_9GAMM</name>
<dbReference type="EMBL" id="JAAIJQ010000043">
    <property type="protein sequence ID" value="NEV63167.1"/>
    <property type="molecule type" value="Genomic_DNA"/>
</dbReference>
<evidence type="ECO:0000256" key="10">
    <source>
        <dbReference type="ARBA" id="ARBA00022989"/>
    </source>
</evidence>
<keyword evidence="7" id="KW-0479">Metal-binding</keyword>
<evidence type="ECO:0000259" key="15">
    <source>
        <dbReference type="Pfam" id="PF00556"/>
    </source>
</evidence>